<dbReference type="SUPFAM" id="SSF51735">
    <property type="entry name" value="NAD(P)-binding Rossmann-fold domains"/>
    <property type="match status" value="1"/>
</dbReference>
<dbReference type="NCBIfam" id="NF005875">
    <property type="entry name" value="PRK07819.1"/>
    <property type="match status" value="1"/>
</dbReference>
<feature type="domain" description="3-hydroxyacyl-CoA dehydrogenase NAD binding" evidence="9">
    <location>
        <begin position="6"/>
        <end position="183"/>
    </location>
</feature>
<feature type="binding site" evidence="6">
    <location>
        <begin position="10"/>
        <end position="15"/>
    </location>
    <ligand>
        <name>NAD(+)</name>
        <dbReference type="ChEBI" id="CHEBI:57540"/>
    </ligand>
</feature>
<keyword evidence="6" id="KW-0520">NAD</keyword>
<dbReference type="SUPFAM" id="SSF48179">
    <property type="entry name" value="6-phosphogluconate dehydrogenase C-terminal domain-like"/>
    <property type="match status" value="1"/>
</dbReference>
<feature type="binding site" evidence="7">
    <location>
        <position position="119"/>
    </location>
    <ligand>
        <name>CoA</name>
        <dbReference type="ChEBI" id="CHEBI:57287"/>
    </ligand>
</feature>
<feature type="binding site" evidence="6">
    <location>
        <position position="274"/>
    </location>
    <ligand>
        <name>NAD(+)</name>
        <dbReference type="ChEBI" id="CHEBI:57540"/>
    </ligand>
</feature>
<dbReference type="EMBL" id="FNGO01000002">
    <property type="protein sequence ID" value="SDL17705.1"/>
    <property type="molecule type" value="Genomic_DNA"/>
</dbReference>
<feature type="site" description="Important for catalytic activity" evidence="5">
    <location>
        <position position="140"/>
    </location>
</feature>
<feature type="binding site" evidence="6">
    <location>
        <position position="33"/>
    </location>
    <ligand>
        <name>NAD(+)</name>
        <dbReference type="ChEBI" id="CHEBI:57540"/>
    </ligand>
</feature>
<dbReference type="InterPro" id="IPR022694">
    <property type="entry name" value="3-OHacyl-CoA_DH"/>
</dbReference>
<dbReference type="InterPro" id="IPR006108">
    <property type="entry name" value="3HC_DH_C"/>
</dbReference>
<evidence type="ECO:0000313" key="11">
    <source>
        <dbReference type="Proteomes" id="UP000199476"/>
    </source>
</evidence>
<dbReference type="GO" id="GO:0016616">
    <property type="term" value="F:oxidoreductase activity, acting on the CH-OH group of donors, NAD or NADP as acceptor"/>
    <property type="evidence" value="ECO:0007669"/>
    <property type="project" value="InterPro"/>
</dbReference>
<accession>A0A1G9HY04</accession>
<dbReference type="InterPro" id="IPR008927">
    <property type="entry name" value="6-PGluconate_DH-like_C_sf"/>
</dbReference>
<comment type="pathway">
    <text evidence="1">Lipid metabolism; butanoate metabolism.</text>
</comment>
<dbReference type="GO" id="GO:0070403">
    <property type="term" value="F:NAD+ binding"/>
    <property type="evidence" value="ECO:0007669"/>
    <property type="project" value="InterPro"/>
</dbReference>
<evidence type="ECO:0000259" key="9">
    <source>
        <dbReference type="Pfam" id="PF02737"/>
    </source>
</evidence>
<dbReference type="Proteomes" id="UP000199476">
    <property type="component" value="Unassembled WGS sequence"/>
</dbReference>
<dbReference type="NCBIfam" id="NF004474">
    <property type="entry name" value="PRK05808.1"/>
    <property type="match status" value="1"/>
</dbReference>
<dbReference type="STRING" id="321763.SAMN04488692_10260"/>
<evidence type="ECO:0000256" key="7">
    <source>
        <dbReference type="PIRSR" id="PIRSR000105-3"/>
    </source>
</evidence>
<evidence type="ECO:0000313" key="10">
    <source>
        <dbReference type="EMBL" id="SDL17705.1"/>
    </source>
</evidence>
<dbReference type="Pfam" id="PF00725">
    <property type="entry name" value="3HCDH"/>
    <property type="match status" value="1"/>
</dbReference>
<feature type="binding site" evidence="6">
    <location>
        <position position="143"/>
    </location>
    <ligand>
        <name>NAD(+)</name>
        <dbReference type="ChEBI" id="CHEBI:57540"/>
    </ligand>
</feature>
<reference evidence="10 11" key="1">
    <citation type="submission" date="2016-10" db="EMBL/GenBank/DDBJ databases">
        <authorList>
            <person name="de Groot N.N."/>
        </authorList>
    </citation>
    <scope>NUCLEOTIDE SEQUENCE [LARGE SCALE GENOMIC DNA]</scope>
    <source>
        <strain evidence="10 11">SLAS-1</strain>
    </source>
</reference>
<dbReference type="PANTHER" id="PTHR48075">
    <property type="entry name" value="3-HYDROXYACYL-COA DEHYDROGENASE FAMILY PROTEIN"/>
    <property type="match status" value="1"/>
</dbReference>
<dbReference type="Pfam" id="PF02737">
    <property type="entry name" value="3HCDH_N"/>
    <property type="match status" value="1"/>
</dbReference>
<keyword evidence="3" id="KW-0560">Oxidoreductase</keyword>
<evidence type="ECO:0000256" key="4">
    <source>
        <dbReference type="ARBA" id="ARBA00067747"/>
    </source>
</evidence>
<dbReference type="PIRSF" id="PIRSF000105">
    <property type="entry name" value="HCDH"/>
    <property type="match status" value="1"/>
</dbReference>
<feature type="binding site" evidence="6">
    <location>
        <position position="92"/>
    </location>
    <ligand>
        <name>NAD(+)</name>
        <dbReference type="ChEBI" id="CHEBI:57540"/>
    </ligand>
</feature>
<dbReference type="GO" id="GO:0006631">
    <property type="term" value="P:fatty acid metabolic process"/>
    <property type="evidence" value="ECO:0007669"/>
    <property type="project" value="InterPro"/>
</dbReference>
<evidence type="ECO:0000256" key="2">
    <source>
        <dbReference type="ARBA" id="ARBA00009463"/>
    </source>
</evidence>
<evidence type="ECO:0000256" key="5">
    <source>
        <dbReference type="PIRSR" id="PIRSR000105-1"/>
    </source>
</evidence>
<name>A0A1G9HY04_9FIRM</name>
<feature type="binding site" evidence="6">
    <location>
        <position position="119"/>
    </location>
    <ligand>
        <name>NAD(+)</name>
        <dbReference type="ChEBI" id="CHEBI:57540"/>
    </ligand>
</feature>
<dbReference type="Gene3D" id="3.40.50.720">
    <property type="entry name" value="NAD(P)-binding Rossmann-like Domain"/>
    <property type="match status" value="1"/>
</dbReference>
<protein>
    <recommendedName>
        <fullName evidence="4">3-hydroxybutyryl-CoA dehydrogenase</fullName>
    </recommendedName>
</protein>
<feature type="binding site" evidence="7">
    <location>
        <position position="49"/>
    </location>
    <ligand>
        <name>CoA</name>
        <dbReference type="ChEBI" id="CHEBI:57287"/>
    </ligand>
</feature>
<dbReference type="FunFam" id="3.40.50.720:FF:000009">
    <property type="entry name" value="Fatty oxidation complex, alpha subunit"/>
    <property type="match status" value="1"/>
</dbReference>
<dbReference type="AlphaFoldDB" id="A0A1G9HY04"/>
<feature type="domain" description="3-hydroxyacyl-CoA dehydrogenase C-terminal" evidence="8">
    <location>
        <begin position="186"/>
        <end position="282"/>
    </location>
</feature>
<feature type="binding site" evidence="7">
    <location>
        <position position="56"/>
    </location>
    <ligand>
        <name>CoA</name>
        <dbReference type="ChEBI" id="CHEBI:57287"/>
    </ligand>
</feature>
<dbReference type="InterPro" id="IPR036291">
    <property type="entry name" value="NAD(P)-bd_dom_sf"/>
</dbReference>
<dbReference type="InterPro" id="IPR006176">
    <property type="entry name" value="3-OHacyl-CoA_DH_NAD-bd"/>
</dbReference>
<evidence type="ECO:0000256" key="6">
    <source>
        <dbReference type="PIRSR" id="PIRSR000105-2"/>
    </source>
</evidence>
<dbReference type="PROSITE" id="PS51257">
    <property type="entry name" value="PROKAR_LIPOPROTEIN"/>
    <property type="match status" value="1"/>
</dbReference>
<evidence type="ECO:0000256" key="1">
    <source>
        <dbReference type="ARBA" id="ARBA00005086"/>
    </source>
</evidence>
<dbReference type="Gene3D" id="1.10.1040.10">
    <property type="entry name" value="N-(1-d-carboxylethyl)-l-norvaline Dehydrogenase, domain 2"/>
    <property type="match status" value="1"/>
</dbReference>
<organism evidence="10 11">
    <name type="scientific">Halarsenatibacter silvermanii</name>
    <dbReference type="NCBI Taxonomy" id="321763"/>
    <lineage>
        <taxon>Bacteria</taxon>
        <taxon>Bacillati</taxon>
        <taxon>Bacillota</taxon>
        <taxon>Clostridia</taxon>
        <taxon>Halanaerobiales</taxon>
        <taxon>Halarsenatibacteraceae</taxon>
        <taxon>Halarsenatibacter</taxon>
    </lineage>
</organism>
<evidence type="ECO:0000256" key="3">
    <source>
        <dbReference type="ARBA" id="ARBA00023002"/>
    </source>
</evidence>
<keyword evidence="11" id="KW-1185">Reference proteome</keyword>
<dbReference type="InterPro" id="IPR013328">
    <property type="entry name" value="6PGD_dom2"/>
</dbReference>
<sequence>MEMSRIGVVGAGTMGSGIAQHLAAAGCDVVLHDIKMQFLEDAGEHIEQSLNKLVEKDRLSSENKDEILDSIETTTDLKLMKDRELIIEAASEKKDIKEKIFQDLDTICPPETILASNTSALSITELASMTDRPEKMMGVHFFNPVPIMELVECVEGLTTEDSVFSRVCSFMSDTGKEVVEVRESPGFIVNRILIPMINEAAFMLQNQVAEAADIDKAMRKGANHPMGPLALGDLIGLDVCLSIMETLHEEFGDDKYRPCPLIKKKVRAGQLGRKSGQGFYVYD</sequence>
<feature type="binding site" evidence="6">
    <location>
        <position position="97"/>
    </location>
    <ligand>
        <name>NAD(+)</name>
        <dbReference type="ChEBI" id="CHEBI:57540"/>
    </ligand>
</feature>
<evidence type="ECO:0000259" key="8">
    <source>
        <dbReference type="Pfam" id="PF00725"/>
    </source>
</evidence>
<comment type="similarity">
    <text evidence="2">Belongs to the 3-hydroxyacyl-CoA dehydrogenase family.</text>
</comment>
<proteinExistence type="inferred from homology"/>
<gene>
    <name evidence="10" type="ORF">SAMN04488692_10260</name>
</gene>
<dbReference type="PANTHER" id="PTHR48075:SF5">
    <property type="entry name" value="3-HYDROXYBUTYRYL-COA DEHYDROGENASE"/>
    <property type="match status" value="1"/>
</dbReference>